<dbReference type="RefSeq" id="WP_272097640.1">
    <property type="nucleotide sequence ID" value="NZ_JAQNDK010000002.1"/>
</dbReference>
<protein>
    <submittedName>
        <fullName evidence="1">DUF1835 domain-containing protein</fullName>
    </submittedName>
</protein>
<evidence type="ECO:0000313" key="2">
    <source>
        <dbReference type="Proteomes" id="UP001217485"/>
    </source>
</evidence>
<gene>
    <name evidence="1" type="ORF">POL72_22910</name>
</gene>
<sequence>MTIHITTNEDIRKAIRRKLRLPVRFVRDNVLEGPCASDPEDHCERRCDYWNLRGRERAQLRSSFDDLISAVKSRQRIVVWTSGLWRDRLMLWALCAWRLRNRPEHPDIDIVLLGDAPEDGFSRGFVHVKPADARRGLDDARAQSLTRVRHMARSWRKLCGRSPVLATEVGRADRVRKDLVELGTHQAAFFPRLDGSALTLSWVDELLFACLDKDWMTPVDVFVHHSSAGEELRNGWGTRIGDFFLAMRLRQWAEHRGAKAALESVPYRTDRAPMLEARYRLTAVGDEIKRHGLAEIAQGPPLPVWGVTAYDPGAPWVVVDDRAGQKRLQRLGEPATQDAG</sequence>
<proteinExistence type="predicted"/>
<accession>A0ABT5C2H8</accession>
<keyword evidence="2" id="KW-1185">Reference proteome</keyword>
<dbReference type="EMBL" id="JAQNDK010000002">
    <property type="protein sequence ID" value="MDC0680608.1"/>
    <property type="molecule type" value="Genomic_DNA"/>
</dbReference>
<evidence type="ECO:0000313" key="1">
    <source>
        <dbReference type="EMBL" id="MDC0680608.1"/>
    </source>
</evidence>
<comment type="caution">
    <text evidence="1">The sequence shown here is derived from an EMBL/GenBank/DDBJ whole genome shotgun (WGS) entry which is preliminary data.</text>
</comment>
<dbReference type="Proteomes" id="UP001217485">
    <property type="component" value="Unassembled WGS sequence"/>
</dbReference>
<name>A0ABT5C2H8_9BACT</name>
<organism evidence="1 2">
    <name type="scientific">Sorangium atrum</name>
    <dbReference type="NCBI Taxonomy" id="2995308"/>
    <lineage>
        <taxon>Bacteria</taxon>
        <taxon>Pseudomonadati</taxon>
        <taxon>Myxococcota</taxon>
        <taxon>Polyangia</taxon>
        <taxon>Polyangiales</taxon>
        <taxon>Polyangiaceae</taxon>
        <taxon>Sorangium</taxon>
    </lineage>
</organism>
<reference evidence="1 2" key="1">
    <citation type="submission" date="2023-01" db="EMBL/GenBank/DDBJ databases">
        <title>Minimal conservation of predation-associated metabolite biosynthetic gene clusters underscores biosynthetic potential of Myxococcota including descriptions for ten novel species: Archangium lansinium sp. nov., Myxococcus landrumus sp. nov., Nannocystis bai.</title>
        <authorList>
            <person name="Ahearne A."/>
            <person name="Stevens C."/>
            <person name="Dowd S."/>
        </authorList>
    </citation>
    <scope>NUCLEOTIDE SEQUENCE [LARGE SCALE GENOMIC DNA]</scope>
    <source>
        <strain evidence="1 2">WIWO2</strain>
    </source>
</reference>